<keyword evidence="11" id="KW-0255">Endonuclease</keyword>
<keyword evidence="9" id="KW-0326">Glycosidase</keyword>
<keyword evidence="8" id="KW-0511">Multifunctional enzyme</keyword>
<evidence type="ECO:0000313" key="12">
    <source>
        <dbReference type="Proteomes" id="UP000185207"/>
    </source>
</evidence>
<evidence type="ECO:0000256" key="6">
    <source>
        <dbReference type="ARBA" id="ARBA00023204"/>
    </source>
</evidence>
<dbReference type="GO" id="GO:0008270">
    <property type="term" value="F:zinc ion binding"/>
    <property type="evidence" value="ECO:0007669"/>
    <property type="project" value="InterPro"/>
</dbReference>
<dbReference type="GO" id="GO:0008534">
    <property type="term" value="F:oxidized purine nucleobase lesion DNA N-glycosylase activity"/>
    <property type="evidence" value="ECO:0007669"/>
    <property type="project" value="UniProtKB-EC"/>
</dbReference>
<dbReference type="Pfam" id="PF06831">
    <property type="entry name" value="H2TH"/>
    <property type="match status" value="1"/>
</dbReference>
<protein>
    <submittedName>
        <fullName evidence="11">Endonuclease-8</fullName>
    </submittedName>
</protein>
<accession>A0A1N6GET2</accession>
<feature type="domain" description="Formamidopyrimidine-DNA glycosylase catalytic" evidence="10">
    <location>
        <begin position="2"/>
        <end position="84"/>
    </location>
</feature>
<dbReference type="GO" id="GO:0003684">
    <property type="term" value="F:damaged DNA binding"/>
    <property type="evidence" value="ECO:0007669"/>
    <property type="project" value="InterPro"/>
</dbReference>
<organism evidence="11 12">
    <name type="scientific">Epilithonimonas zeae</name>
    <dbReference type="NCBI Taxonomy" id="1416779"/>
    <lineage>
        <taxon>Bacteria</taxon>
        <taxon>Pseudomonadati</taxon>
        <taxon>Bacteroidota</taxon>
        <taxon>Flavobacteriia</taxon>
        <taxon>Flavobacteriales</taxon>
        <taxon>Weeksellaceae</taxon>
        <taxon>Chryseobacterium group</taxon>
        <taxon>Epilithonimonas</taxon>
    </lineage>
</organism>
<evidence type="ECO:0000256" key="2">
    <source>
        <dbReference type="ARBA" id="ARBA00009409"/>
    </source>
</evidence>
<dbReference type="GO" id="GO:0006284">
    <property type="term" value="P:base-excision repair"/>
    <property type="evidence" value="ECO:0007669"/>
    <property type="project" value="InterPro"/>
</dbReference>
<name>A0A1N6GET2_9FLAO</name>
<dbReference type="GO" id="GO:0016829">
    <property type="term" value="F:lyase activity"/>
    <property type="evidence" value="ECO:0007669"/>
    <property type="project" value="UniProtKB-KW"/>
</dbReference>
<dbReference type="InterPro" id="IPR035937">
    <property type="entry name" value="FPG_N"/>
</dbReference>
<evidence type="ECO:0000256" key="3">
    <source>
        <dbReference type="ARBA" id="ARBA00022763"/>
    </source>
</evidence>
<comment type="similarity">
    <text evidence="2">Belongs to the FPG family.</text>
</comment>
<dbReference type="Pfam" id="PF01149">
    <property type="entry name" value="Fapy_DNA_glyco"/>
    <property type="match status" value="1"/>
</dbReference>
<evidence type="ECO:0000256" key="9">
    <source>
        <dbReference type="ARBA" id="ARBA00023295"/>
    </source>
</evidence>
<evidence type="ECO:0000256" key="4">
    <source>
        <dbReference type="ARBA" id="ARBA00022801"/>
    </source>
</evidence>
<dbReference type="SMART" id="SM01232">
    <property type="entry name" value="H2TH"/>
    <property type="match status" value="1"/>
</dbReference>
<dbReference type="InterPro" id="IPR010979">
    <property type="entry name" value="Ribosomal_uS13-like_H2TH"/>
</dbReference>
<dbReference type="STRING" id="1416779.SAMN05444409_1808"/>
<keyword evidence="12" id="KW-1185">Reference proteome</keyword>
<evidence type="ECO:0000313" key="11">
    <source>
        <dbReference type="EMBL" id="SIO06035.1"/>
    </source>
</evidence>
<evidence type="ECO:0000256" key="7">
    <source>
        <dbReference type="ARBA" id="ARBA00023239"/>
    </source>
</evidence>
<dbReference type="PANTHER" id="PTHR22993">
    <property type="entry name" value="FORMAMIDOPYRIMIDINE-DNA GLYCOSYLASE"/>
    <property type="match status" value="1"/>
</dbReference>
<dbReference type="EMBL" id="FSRK01000001">
    <property type="protein sequence ID" value="SIO06035.1"/>
    <property type="molecule type" value="Genomic_DNA"/>
</dbReference>
<dbReference type="SUPFAM" id="SSF81624">
    <property type="entry name" value="N-terminal domain of MutM-like DNA repair proteins"/>
    <property type="match status" value="1"/>
</dbReference>
<sequence>MPEGPVILLMKEHLQKFVGEKVIAVSGSEIEGSLIKGKTLKGIKLYGKQTYLIFDEINIRIHLLMFGSYEIDKQTKPTDNLKLGLSFKSGKAFFYTCSVKLLPNSFLETIDWEADVMSEVWNPEKAKTKMKKNPKMMVCDALMDQDIFSGVGNIIKNEALFRTTIQPESLIENIPIKKLNDLISEARNFSFDFYKWKREGVLRKKFQVYEQKNCPTCRKPLTKKMTGKSKRASFYCETDQKLF</sequence>
<keyword evidence="5" id="KW-0238">DNA-binding</keyword>
<dbReference type="RefSeq" id="WP_074234838.1">
    <property type="nucleotide sequence ID" value="NZ_FSRK01000001.1"/>
</dbReference>
<keyword evidence="4" id="KW-0378">Hydrolase</keyword>
<evidence type="ECO:0000256" key="8">
    <source>
        <dbReference type="ARBA" id="ARBA00023268"/>
    </source>
</evidence>
<evidence type="ECO:0000256" key="5">
    <source>
        <dbReference type="ARBA" id="ARBA00023125"/>
    </source>
</evidence>
<dbReference type="SUPFAM" id="SSF46946">
    <property type="entry name" value="S13-like H2TH domain"/>
    <property type="match status" value="1"/>
</dbReference>
<gene>
    <name evidence="11" type="ORF">SAMN05444409_1808</name>
</gene>
<dbReference type="Gene3D" id="1.10.8.50">
    <property type="match status" value="1"/>
</dbReference>
<proteinExistence type="inferred from homology"/>
<dbReference type="InterPro" id="IPR015886">
    <property type="entry name" value="H2TH_FPG"/>
</dbReference>
<evidence type="ECO:0000259" key="10">
    <source>
        <dbReference type="PROSITE" id="PS51068"/>
    </source>
</evidence>
<keyword evidence="7" id="KW-0456">Lyase</keyword>
<dbReference type="PROSITE" id="PS51068">
    <property type="entry name" value="FPG_CAT"/>
    <property type="match status" value="1"/>
</dbReference>
<dbReference type="Proteomes" id="UP000185207">
    <property type="component" value="Unassembled WGS sequence"/>
</dbReference>
<comment type="catalytic activity">
    <reaction evidence="1">
        <text>Hydrolysis of DNA containing ring-opened 7-methylguanine residues, releasing 2,6-diamino-4-hydroxy-5-(N-methyl)formamidopyrimidine.</text>
        <dbReference type="EC" id="3.2.2.23"/>
    </reaction>
</comment>
<dbReference type="AlphaFoldDB" id="A0A1N6GET2"/>
<dbReference type="Gene3D" id="3.20.190.10">
    <property type="entry name" value="MutM-like, N-terminal"/>
    <property type="match status" value="1"/>
</dbReference>
<keyword evidence="3" id="KW-0227">DNA damage</keyword>
<dbReference type="GO" id="GO:0003906">
    <property type="term" value="F:DNA-(apurinic or apyrimidinic site) endonuclease activity"/>
    <property type="evidence" value="ECO:0007669"/>
    <property type="project" value="InterPro"/>
</dbReference>
<reference evidence="12" key="1">
    <citation type="submission" date="2016-11" db="EMBL/GenBank/DDBJ databases">
        <authorList>
            <person name="Varghese N."/>
            <person name="Submissions S."/>
        </authorList>
    </citation>
    <scope>NUCLEOTIDE SEQUENCE [LARGE SCALE GENOMIC DNA]</scope>
    <source>
        <strain evidence="12">DSM 27623</strain>
    </source>
</reference>
<dbReference type="PANTHER" id="PTHR22993:SF9">
    <property type="entry name" value="FORMAMIDOPYRIMIDINE-DNA GLYCOSYLASE"/>
    <property type="match status" value="1"/>
</dbReference>
<dbReference type="OrthoDB" id="9800855at2"/>
<keyword evidence="6" id="KW-0234">DNA repair</keyword>
<keyword evidence="11" id="KW-0540">Nuclease</keyword>
<dbReference type="InterPro" id="IPR012319">
    <property type="entry name" value="FPG_cat"/>
</dbReference>
<evidence type="ECO:0000256" key="1">
    <source>
        <dbReference type="ARBA" id="ARBA00001668"/>
    </source>
</evidence>